<keyword evidence="1" id="KW-0472">Membrane</keyword>
<dbReference type="EMBL" id="JARJLM010000048">
    <property type="protein sequence ID" value="MDF3831938.1"/>
    <property type="molecule type" value="Genomic_DNA"/>
</dbReference>
<dbReference type="RefSeq" id="WP_276263674.1">
    <property type="nucleotide sequence ID" value="NZ_JARJLM010000048.1"/>
</dbReference>
<reference evidence="2 3" key="1">
    <citation type="submission" date="2023-03" db="EMBL/GenBank/DDBJ databases">
        <title>Draft assemblies of triclosan tolerant bacteria isolated from returned activated sludge.</title>
        <authorList>
            <person name="Van Hamelsveld S."/>
        </authorList>
    </citation>
    <scope>NUCLEOTIDE SEQUENCE [LARGE SCALE GENOMIC DNA]</scope>
    <source>
        <strain evidence="2 3">GW210010_S58</strain>
    </source>
</reference>
<organism evidence="2 3">
    <name type="scientific">Cupriavidus basilensis</name>
    <dbReference type="NCBI Taxonomy" id="68895"/>
    <lineage>
        <taxon>Bacteria</taxon>
        <taxon>Pseudomonadati</taxon>
        <taxon>Pseudomonadota</taxon>
        <taxon>Betaproteobacteria</taxon>
        <taxon>Burkholderiales</taxon>
        <taxon>Burkholderiaceae</taxon>
        <taxon>Cupriavidus</taxon>
    </lineage>
</organism>
<keyword evidence="3" id="KW-1185">Reference proteome</keyword>
<proteinExistence type="predicted"/>
<sequence length="107" mass="11067">MNHPEHFITPAIDAGQAAQATRGFGETDVLSALTLPEPGAGLGSGTRPDGAHRRLSQAGRWKGLAGAMAGTAGLWLALGTAPAWAHLAGVFLASFGLYVWAMSRQQD</sequence>
<comment type="caution">
    <text evidence="2">The sequence shown here is derived from an EMBL/GenBank/DDBJ whole genome shotgun (WGS) entry which is preliminary data.</text>
</comment>
<feature type="transmembrane region" description="Helical" evidence="1">
    <location>
        <begin position="61"/>
        <end position="78"/>
    </location>
</feature>
<keyword evidence="1" id="KW-1133">Transmembrane helix</keyword>
<accession>A0ABT6AH59</accession>
<keyword evidence="1" id="KW-0812">Transmembrane</keyword>
<name>A0ABT6AH59_9BURK</name>
<dbReference type="Proteomes" id="UP001216674">
    <property type="component" value="Unassembled WGS sequence"/>
</dbReference>
<evidence type="ECO:0000313" key="2">
    <source>
        <dbReference type="EMBL" id="MDF3831938.1"/>
    </source>
</evidence>
<gene>
    <name evidence="2" type="ORF">P3W85_03055</name>
</gene>
<feature type="transmembrane region" description="Helical" evidence="1">
    <location>
        <begin position="84"/>
        <end position="101"/>
    </location>
</feature>
<protein>
    <submittedName>
        <fullName evidence="2">Uncharacterized protein</fullName>
    </submittedName>
</protein>
<evidence type="ECO:0000313" key="3">
    <source>
        <dbReference type="Proteomes" id="UP001216674"/>
    </source>
</evidence>
<evidence type="ECO:0000256" key="1">
    <source>
        <dbReference type="SAM" id="Phobius"/>
    </source>
</evidence>